<protein>
    <recommendedName>
        <fullName evidence="3">Sulfotransferase family protein</fullName>
    </recommendedName>
</protein>
<name>A0A521CLH8_9BACT</name>
<accession>A0A521CLH8</accession>
<sequence length="311" mass="36742">MQQITTQKLWSESWFPEKIKNNQVYWKMMGDKRFTEPFYEDTMGCVDTDERSRMQTSLDIFEKLPPKPAEVLKPSAFIFHVSRCGSTLLAQMLSAISENLVISEAPVIDQLLKSNLSEKVKNNYLKNLVAWLCRKRFGNQKHAFLKMDAWHLLHMDRFRKVFPEASFIAMYRNPKEVLQSHHRKRGQHMIPGFFEESIMPIEARDYANMDQHAGKVLQKYMQSISEWDKEIPLTMLNYSSIQERFWAVFTKKVAVSWTTGHKEKMLSRARYYSKNKRRVFEGDRPECSNFMCPKNIEELQVLYRKLKASTA</sequence>
<gene>
    <name evidence="1" type="ORF">SAMN06265219_1066</name>
</gene>
<dbReference type="RefSeq" id="WP_142454042.1">
    <property type="nucleotide sequence ID" value="NZ_FXTP01000006.1"/>
</dbReference>
<dbReference type="Gene3D" id="3.40.50.300">
    <property type="entry name" value="P-loop containing nucleotide triphosphate hydrolases"/>
    <property type="match status" value="1"/>
</dbReference>
<keyword evidence="2" id="KW-1185">Reference proteome</keyword>
<dbReference type="AlphaFoldDB" id="A0A521CLH8"/>
<organism evidence="1 2">
    <name type="scientific">Gracilimonas mengyeensis</name>
    <dbReference type="NCBI Taxonomy" id="1302730"/>
    <lineage>
        <taxon>Bacteria</taxon>
        <taxon>Pseudomonadati</taxon>
        <taxon>Balneolota</taxon>
        <taxon>Balneolia</taxon>
        <taxon>Balneolales</taxon>
        <taxon>Balneolaceae</taxon>
        <taxon>Gracilimonas</taxon>
    </lineage>
</organism>
<dbReference type="InterPro" id="IPR027417">
    <property type="entry name" value="P-loop_NTPase"/>
</dbReference>
<dbReference type="SUPFAM" id="SSF52540">
    <property type="entry name" value="P-loop containing nucleoside triphosphate hydrolases"/>
    <property type="match status" value="1"/>
</dbReference>
<evidence type="ECO:0000313" key="1">
    <source>
        <dbReference type="EMBL" id="SMO60278.1"/>
    </source>
</evidence>
<dbReference type="OrthoDB" id="5380394at2"/>
<dbReference type="EMBL" id="FXTP01000006">
    <property type="protein sequence ID" value="SMO60278.1"/>
    <property type="molecule type" value="Genomic_DNA"/>
</dbReference>
<dbReference type="Proteomes" id="UP000317557">
    <property type="component" value="Unassembled WGS sequence"/>
</dbReference>
<evidence type="ECO:0008006" key="3">
    <source>
        <dbReference type="Google" id="ProtNLM"/>
    </source>
</evidence>
<reference evidence="1 2" key="1">
    <citation type="submission" date="2017-05" db="EMBL/GenBank/DDBJ databases">
        <authorList>
            <person name="Varghese N."/>
            <person name="Submissions S."/>
        </authorList>
    </citation>
    <scope>NUCLEOTIDE SEQUENCE [LARGE SCALE GENOMIC DNA]</scope>
    <source>
        <strain evidence="1 2">DSM 21985</strain>
    </source>
</reference>
<proteinExistence type="predicted"/>
<evidence type="ECO:0000313" key="2">
    <source>
        <dbReference type="Proteomes" id="UP000317557"/>
    </source>
</evidence>